<dbReference type="SUPFAM" id="SSF54631">
    <property type="entry name" value="CBS-domain pair"/>
    <property type="match status" value="1"/>
</dbReference>
<dbReference type="InterPro" id="IPR016169">
    <property type="entry name" value="FAD-bd_PCMH_sub2"/>
</dbReference>
<dbReference type="InterPro" id="IPR005170">
    <property type="entry name" value="Transptr-assoc_dom"/>
</dbReference>
<name>B0MCI7_ANACD</name>
<evidence type="ECO:0000259" key="6">
    <source>
        <dbReference type="PROSITE" id="PS51371"/>
    </source>
</evidence>
<dbReference type="STRING" id="411490.ANACAC_01278"/>
<dbReference type="CDD" id="cd04590">
    <property type="entry name" value="CBS_pair_CorC_HlyC_assoc"/>
    <property type="match status" value="1"/>
</dbReference>
<evidence type="ECO:0000256" key="2">
    <source>
        <dbReference type="ARBA" id="ARBA00023122"/>
    </source>
</evidence>
<gene>
    <name evidence="7" type="ORF">ANACAC_01278</name>
</gene>
<dbReference type="Gene3D" id="3.10.580.10">
    <property type="entry name" value="CBS-domain"/>
    <property type="match status" value="1"/>
</dbReference>
<dbReference type="SUPFAM" id="SSF56176">
    <property type="entry name" value="FAD-binding/transporter-associated domain-like"/>
    <property type="match status" value="1"/>
</dbReference>
<organism evidence="7 8">
    <name type="scientific">Anaerostipes caccae (strain DSM 14662 / CCUG 47493 / JCM 13470 / NCIMB 13811 / L1-92)</name>
    <dbReference type="NCBI Taxonomy" id="411490"/>
    <lineage>
        <taxon>Bacteria</taxon>
        <taxon>Bacillati</taxon>
        <taxon>Bacillota</taxon>
        <taxon>Clostridia</taxon>
        <taxon>Lachnospirales</taxon>
        <taxon>Lachnospiraceae</taxon>
        <taxon>Anaerostipes</taxon>
    </lineage>
</organism>
<dbReference type="HOGENOM" id="CLU_015237_3_0_9"/>
<dbReference type="PANTHER" id="PTHR22777:SF17">
    <property type="entry name" value="UPF0053 PROTEIN SLL0260"/>
    <property type="match status" value="1"/>
</dbReference>
<keyword evidence="5" id="KW-0472">Membrane</keyword>
<accession>B0MCI7</accession>
<feature type="domain" description="CBS" evidence="6">
    <location>
        <begin position="160"/>
        <end position="217"/>
    </location>
</feature>
<keyword evidence="5" id="KW-0812">Transmembrane</keyword>
<reference evidence="7" key="1">
    <citation type="submission" date="2007-11" db="EMBL/GenBank/DDBJ databases">
        <authorList>
            <person name="Fulton L."/>
            <person name="Clifton S."/>
            <person name="Fulton B."/>
            <person name="Xu J."/>
            <person name="Minx P."/>
            <person name="Pepin K.H."/>
            <person name="Johnson M."/>
            <person name="Thiruvilangam P."/>
            <person name="Bhonagiri V."/>
            <person name="Nash W.E."/>
            <person name="Mardis E.R."/>
            <person name="Wilson R.K."/>
        </authorList>
    </citation>
    <scope>NUCLEOTIDE SEQUENCE [LARGE SCALE GENOMIC DNA]</scope>
    <source>
        <strain evidence="7">DSM 14662</strain>
    </source>
</reference>
<dbReference type="PANTHER" id="PTHR22777">
    <property type="entry name" value="HEMOLYSIN-RELATED"/>
    <property type="match status" value="1"/>
</dbReference>
<feature type="transmembrane region" description="Helical" evidence="5">
    <location>
        <begin position="6"/>
        <end position="29"/>
    </location>
</feature>
<dbReference type="InterPro" id="IPR000644">
    <property type="entry name" value="CBS_dom"/>
</dbReference>
<dbReference type="FunFam" id="3.10.580.10:FF:000002">
    <property type="entry name" value="Magnesium/cobalt efflux protein CorC"/>
    <property type="match status" value="1"/>
</dbReference>
<dbReference type="InterPro" id="IPR036318">
    <property type="entry name" value="FAD-bd_PCMH-like_sf"/>
</dbReference>
<dbReference type="SMART" id="SM00116">
    <property type="entry name" value="CBS"/>
    <property type="match status" value="2"/>
</dbReference>
<dbReference type="PROSITE" id="PS51371">
    <property type="entry name" value="CBS"/>
    <property type="match status" value="2"/>
</dbReference>
<proteinExistence type="predicted"/>
<dbReference type="eggNOG" id="COG1253">
    <property type="taxonomic scope" value="Bacteria"/>
</dbReference>
<evidence type="ECO:0000313" key="8">
    <source>
        <dbReference type="Proteomes" id="UP000004935"/>
    </source>
</evidence>
<evidence type="ECO:0000256" key="4">
    <source>
        <dbReference type="SAM" id="MobiDB-lite"/>
    </source>
</evidence>
<keyword evidence="2 3" id="KW-0129">CBS domain</keyword>
<evidence type="ECO:0000313" key="7">
    <source>
        <dbReference type="EMBL" id="EDR97657.1"/>
    </source>
</evidence>
<keyword evidence="5" id="KW-1133">Transmembrane helix</keyword>
<reference evidence="7" key="2">
    <citation type="submission" date="2013-11" db="EMBL/GenBank/DDBJ databases">
        <title>Draft genome sequence of Anaerostipes caccae (DSM 14662).</title>
        <authorList>
            <person name="Sudarsanam P."/>
            <person name="Ley R."/>
            <person name="Guruge J."/>
            <person name="Turnbaugh P.J."/>
            <person name="Mahowald M."/>
            <person name="Liep D."/>
            <person name="Gordon J."/>
        </authorList>
    </citation>
    <scope>NUCLEOTIDE SEQUENCE</scope>
    <source>
        <strain evidence="7">DSM 14662</strain>
    </source>
</reference>
<keyword evidence="1" id="KW-0677">Repeat</keyword>
<dbReference type="GO" id="GO:0050660">
    <property type="term" value="F:flavin adenine dinucleotide binding"/>
    <property type="evidence" value="ECO:0007669"/>
    <property type="project" value="InterPro"/>
</dbReference>
<dbReference type="AlphaFoldDB" id="B0MCI7"/>
<dbReference type="Pfam" id="PF00571">
    <property type="entry name" value="CBS"/>
    <property type="match status" value="2"/>
</dbReference>
<dbReference type="EMBL" id="ABAX03000012">
    <property type="protein sequence ID" value="EDR97657.1"/>
    <property type="molecule type" value="Genomic_DNA"/>
</dbReference>
<keyword evidence="8" id="KW-1185">Reference proteome</keyword>
<feature type="region of interest" description="Disordered" evidence="4">
    <location>
        <begin position="32"/>
        <end position="54"/>
    </location>
</feature>
<evidence type="ECO:0000256" key="3">
    <source>
        <dbReference type="PROSITE-ProRule" id="PRU00703"/>
    </source>
</evidence>
<evidence type="ECO:0000256" key="1">
    <source>
        <dbReference type="ARBA" id="ARBA00022737"/>
    </source>
</evidence>
<dbReference type="InterPro" id="IPR046342">
    <property type="entry name" value="CBS_dom_sf"/>
</dbReference>
<dbReference type="Gene3D" id="3.30.465.10">
    <property type="match status" value="1"/>
</dbReference>
<dbReference type="InterPro" id="IPR044751">
    <property type="entry name" value="Ion_transp-like_CBS"/>
</dbReference>
<dbReference type="SMART" id="SM01091">
    <property type="entry name" value="CorC_HlyC"/>
    <property type="match status" value="1"/>
</dbReference>
<evidence type="ECO:0000256" key="5">
    <source>
        <dbReference type="SAM" id="Phobius"/>
    </source>
</evidence>
<dbReference type="Proteomes" id="UP000004935">
    <property type="component" value="Unassembled WGS sequence"/>
</dbReference>
<feature type="domain" description="CBS" evidence="6">
    <location>
        <begin position="96"/>
        <end position="155"/>
    </location>
</feature>
<protein>
    <submittedName>
        <fullName evidence="7">Phage head-tail adaptor</fullName>
    </submittedName>
</protein>
<dbReference type="Pfam" id="PF03471">
    <property type="entry name" value="CorC_HlyC"/>
    <property type="match status" value="1"/>
</dbReference>
<dbReference type="GO" id="GO:0005886">
    <property type="term" value="C:plasma membrane"/>
    <property type="evidence" value="ECO:0007669"/>
    <property type="project" value="TreeGrafter"/>
</dbReference>
<comment type="caution">
    <text evidence="7">The sequence shown here is derived from an EMBL/GenBank/DDBJ whole genome shotgun (WGS) entry which is preliminary data.</text>
</comment>
<sequence length="318" mass="36873">MYMEDLSAAMILIPLLTLVLGAVFGYIIGTKRKNKPKGKQTDQTEREADDDNDNEYEEEIMNIVNQGHEQGAILEDEAKMITNIFEFGDKDVTDVMTSRKKIDGIDCTMSLEEALHFMLDEPYSRFPLYEEDIDHIIGVLYLKDVIDAYINNKDLELYEIAREPFYVHQTMNLSVLFQEMQTKKIHMAIVVDEYSQTEGIVSMEDMLEVIVGNILDEYDVEDREITKLGWADIFLMRGSTRLEKIEEVLDIEFDVEEIETLSGFLVDQLGHLPEQGEEVEIIYEGWSFKSVDIHDNVIKQVKVEKKRTKKEENDSEKE</sequence>